<reference evidence="1 2" key="1">
    <citation type="journal article" date="2019" name="Sci. Rep.">
        <title>Orb-weaving spider Araneus ventricosus genome elucidates the spidroin gene catalogue.</title>
        <authorList>
            <person name="Kono N."/>
            <person name="Nakamura H."/>
            <person name="Ohtoshi R."/>
            <person name="Moran D.A.P."/>
            <person name="Shinohara A."/>
            <person name="Yoshida Y."/>
            <person name="Fujiwara M."/>
            <person name="Mori M."/>
            <person name="Tomita M."/>
            <person name="Arakawa K."/>
        </authorList>
    </citation>
    <scope>NUCLEOTIDE SEQUENCE [LARGE SCALE GENOMIC DNA]</scope>
</reference>
<name>A0A4Y2KMV7_ARAVE</name>
<dbReference type="EMBL" id="BGPR01004807">
    <property type="protein sequence ID" value="GBN03568.1"/>
    <property type="molecule type" value="Genomic_DNA"/>
</dbReference>
<evidence type="ECO:0000313" key="2">
    <source>
        <dbReference type="Proteomes" id="UP000499080"/>
    </source>
</evidence>
<keyword evidence="2" id="KW-1185">Reference proteome</keyword>
<evidence type="ECO:0000313" key="1">
    <source>
        <dbReference type="EMBL" id="GBN03568.1"/>
    </source>
</evidence>
<gene>
    <name evidence="1" type="ORF">AVEN_181147_1</name>
</gene>
<comment type="caution">
    <text evidence="1">The sequence shown here is derived from an EMBL/GenBank/DDBJ whole genome shotgun (WGS) entry which is preliminary data.</text>
</comment>
<dbReference type="AlphaFoldDB" id="A0A4Y2KMV7"/>
<protein>
    <submittedName>
        <fullName evidence="1">Uncharacterized protein</fullName>
    </submittedName>
</protein>
<dbReference type="Proteomes" id="UP000499080">
    <property type="component" value="Unassembled WGS sequence"/>
</dbReference>
<organism evidence="1 2">
    <name type="scientific">Araneus ventricosus</name>
    <name type="common">Orbweaver spider</name>
    <name type="synonym">Epeira ventricosa</name>
    <dbReference type="NCBI Taxonomy" id="182803"/>
    <lineage>
        <taxon>Eukaryota</taxon>
        <taxon>Metazoa</taxon>
        <taxon>Ecdysozoa</taxon>
        <taxon>Arthropoda</taxon>
        <taxon>Chelicerata</taxon>
        <taxon>Arachnida</taxon>
        <taxon>Araneae</taxon>
        <taxon>Araneomorphae</taxon>
        <taxon>Entelegynae</taxon>
        <taxon>Araneoidea</taxon>
        <taxon>Araneidae</taxon>
        <taxon>Araneus</taxon>
    </lineage>
</organism>
<sequence>MLMLSAIVPDIHVPRITFYMDSLMLGCGSACADDTENAEYLRPKSYGGAETFCLPLLCGNGFGRMLHTTKFLLFGLKLDHFGGRRANRRRLAVSVDRDLSAPNHRCTEWTCPNHPCGRQHLTHIGRADWIRKTKP</sequence>
<accession>A0A4Y2KMV7</accession>
<proteinExistence type="predicted"/>